<dbReference type="RefSeq" id="WP_344037680.1">
    <property type="nucleotide sequence ID" value="NZ_BAAAKE010000008.1"/>
</dbReference>
<dbReference type="Proteomes" id="UP001595833">
    <property type="component" value="Unassembled WGS sequence"/>
</dbReference>
<accession>A0ABV9Y9D8</accession>
<evidence type="ECO:0000313" key="2">
    <source>
        <dbReference type="EMBL" id="MFC5058218.1"/>
    </source>
</evidence>
<feature type="domain" description="CHAT" evidence="1">
    <location>
        <begin position="32"/>
        <end position="201"/>
    </location>
</feature>
<sequence length="225" mass="24139">MPDETWTVTATATGNARQYVLGKGTMTVGAPDRAEEPDDRTRVLFIGASPAAATLDRIRADRELRVIREVEAQGHLRLFPRTAAQVADLRGLAAERPDLLHLSCHGDGADLVFERGTGRAHAVPARDVADVLAAYREHAGTALRGIVLQSCRSAEVAELFTPLADAVVAWRGDLPDPVAIAFAEQLYRELRDVPDLAGAARLAGRITALTHRWGSSLDGLVVLPA</sequence>
<name>A0ABV9Y9D8_9PSEU</name>
<dbReference type="EMBL" id="JBHSJB010000031">
    <property type="protein sequence ID" value="MFC5058218.1"/>
    <property type="molecule type" value="Genomic_DNA"/>
</dbReference>
<reference evidence="3" key="1">
    <citation type="journal article" date="2019" name="Int. J. Syst. Evol. Microbiol.">
        <title>The Global Catalogue of Microorganisms (GCM) 10K type strain sequencing project: providing services to taxonomists for standard genome sequencing and annotation.</title>
        <authorList>
            <consortium name="The Broad Institute Genomics Platform"/>
            <consortium name="The Broad Institute Genome Sequencing Center for Infectious Disease"/>
            <person name="Wu L."/>
            <person name="Ma J."/>
        </authorList>
    </citation>
    <scope>NUCLEOTIDE SEQUENCE [LARGE SCALE GENOMIC DNA]</scope>
    <source>
        <strain evidence="3">KCTC 12848</strain>
    </source>
</reference>
<proteinExistence type="predicted"/>
<comment type="caution">
    <text evidence="2">The sequence shown here is derived from an EMBL/GenBank/DDBJ whole genome shotgun (WGS) entry which is preliminary data.</text>
</comment>
<dbReference type="InterPro" id="IPR024983">
    <property type="entry name" value="CHAT_dom"/>
</dbReference>
<keyword evidence="3" id="KW-1185">Reference proteome</keyword>
<evidence type="ECO:0000259" key="1">
    <source>
        <dbReference type="Pfam" id="PF12770"/>
    </source>
</evidence>
<evidence type="ECO:0000313" key="3">
    <source>
        <dbReference type="Proteomes" id="UP001595833"/>
    </source>
</evidence>
<dbReference type="Pfam" id="PF12770">
    <property type="entry name" value="CHAT"/>
    <property type="match status" value="1"/>
</dbReference>
<gene>
    <name evidence="2" type="ORF">ACFPFM_31285</name>
</gene>
<protein>
    <submittedName>
        <fullName evidence="2">CHAT domain-containing protein</fullName>
    </submittedName>
</protein>
<organism evidence="2 3">
    <name type="scientific">Saccharothrix xinjiangensis</name>
    <dbReference type="NCBI Taxonomy" id="204798"/>
    <lineage>
        <taxon>Bacteria</taxon>
        <taxon>Bacillati</taxon>
        <taxon>Actinomycetota</taxon>
        <taxon>Actinomycetes</taxon>
        <taxon>Pseudonocardiales</taxon>
        <taxon>Pseudonocardiaceae</taxon>
        <taxon>Saccharothrix</taxon>
    </lineage>
</organism>